<dbReference type="Pfam" id="PF01593">
    <property type="entry name" value="Amino_oxidase"/>
    <property type="match status" value="1"/>
</dbReference>
<dbReference type="EMBL" id="NTFS01000138">
    <property type="protein sequence ID" value="PAX53474.1"/>
    <property type="molecule type" value="Genomic_DNA"/>
</dbReference>
<dbReference type="PANTHER" id="PTHR10742">
    <property type="entry name" value="FLAVIN MONOAMINE OXIDASE"/>
    <property type="match status" value="1"/>
</dbReference>
<dbReference type="GO" id="GO:0009063">
    <property type="term" value="P:amino acid catabolic process"/>
    <property type="evidence" value="ECO:0007669"/>
    <property type="project" value="TreeGrafter"/>
</dbReference>
<dbReference type="Proteomes" id="UP000218238">
    <property type="component" value="Unassembled WGS sequence"/>
</dbReference>
<dbReference type="PANTHER" id="PTHR10742:SF342">
    <property type="entry name" value="AMINE OXIDASE"/>
    <property type="match status" value="1"/>
</dbReference>
<dbReference type="SUPFAM" id="SSF51905">
    <property type="entry name" value="FAD/NAD(P)-binding domain"/>
    <property type="match status" value="1"/>
</dbReference>
<protein>
    <submittedName>
        <fullName evidence="2">Monoamine oxidase</fullName>
    </submittedName>
</protein>
<dbReference type="GO" id="GO:0001716">
    <property type="term" value="F:L-amino-acid oxidase activity"/>
    <property type="evidence" value="ECO:0007669"/>
    <property type="project" value="TreeGrafter"/>
</dbReference>
<accession>A0A2A2TI99</accession>
<feature type="domain" description="Amine oxidase" evidence="1">
    <location>
        <begin position="1"/>
        <end position="194"/>
    </location>
</feature>
<dbReference type="InterPro" id="IPR002937">
    <property type="entry name" value="Amino_oxidase"/>
</dbReference>
<evidence type="ECO:0000259" key="1">
    <source>
        <dbReference type="Pfam" id="PF01593"/>
    </source>
</evidence>
<dbReference type="InterPro" id="IPR050281">
    <property type="entry name" value="Flavin_monoamine_oxidase"/>
</dbReference>
<dbReference type="Gene3D" id="3.90.660.10">
    <property type="match status" value="1"/>
</dbReference>
<reference evidence="2 3" key="1">
    <citation type="submission" date="2017-08" db="EMBL/GenBank/DDBJ databases">
        <title>Draft genome sequence of filamentous cyanobacterium Calothrix elsteri CCALA 953.</title>
        <authorList>
            <person name="Gagunashvili A.N."/>
            <person name="Elster J."/>
            <person name="Andresson O.S."/>
        </authorList>
    </citation>
    <scope>NUCLEOTIDE SEQUENCE [LARGE SCALE GENOMIC DNA]</scope>
    <source>
        <strain evidence="2 3">CCALA 953</strain>
    </source>
</reference>
<dbReference type="RefSeq" id="WP_211293191.1">
    <property type="nucleotide sequence ID" value="NZ_NTFS01000138.1"/>
</dbReference>
<dbReference type="SUPFAM" id="SSF54373">
    <property type="entry name" value="FAD-linked reductases, C-terminal domain"/>
    <property type="match status" value="1"/>
</dbReference>
<dbReference type="AlphaFoldDB" id="A0A2A2TI99"/>
<dbReference type="InterPro" id="IPR036188">
    <property type="entry name" value="FAD/NAD-bd_sf"/>
</dbReference>
<dbReference type="Gene3D" id="1.10.10.1620">
    <property type="match status" value="1"/>
</dbReference>
<keyword evidence="3" id="KW-1185">Reference proteome</keyword>
<organism evidence="2 3">
    <name type="scientific">Brunnivagina elsteri CCALA 953</name>
    <dbReference type="NCBI Taxonomy" id="987040"/>
    <lineage>
        <taxon>Bacteria</taxon>
        <taxon>Bacillati</taxon>
        <taxon>Cyanobacteriota</taxon>
        <taxon>Cyanophyceae</taxon>
        <taxon>Nostocales</taxon>
        <taxon>Calotrichaceae</taxon>
        <taxon>Brunnivagina</taxon>
    </lineage>
</organism>
<gene>
    <name evidence="2" type="ORF">CK510_13835</name>
</gene>
<feature type="non-terminal residue" evidence="2">
    <location>
        <position position="1"/>
    </location>
</feature>
<evidence type="ECO:0000313" key="3">
    <source>
        <dbReference type="Proteomes" id="UP000218238"/>
    </source>
</evidence>
<comment type="caution">
    <text evidence="2">The sequence shown here is derived from an EMBL/GenBank/DDBJ whole genome shotgun (WGS) entry which is preliminary data.</text>
</comment>
<sequence>CTIPFSVLRKMELEGFDERKLASIKDTIYCPATKVAFHTQQAFWEKQGIKGGASFSGEGVRQTYYPSVKFNPNSGSVMLASYTIGDDAVRMGNMSEQERHSFVKNTVGKVHPELQAEGMITDVASIAWGNYKWSAGGCTVHWSDDMSDESNHTISYLEAARPQNNLFFAGEHCSKYPAWLQGSIESALEAVYDIVSTESVSTSFIGLGNVKVKQNQLETSLVG</sequence>
<proteinExistence type="predicted"/>
<name>A0A2A2TI99_9CYAN</name>
<evidence type="ECO:0000313" key="2">
    <source>
        <dbReference type="EMBL" id="PAX53474.1"/>
    </source>
</evidence>